<evidence type="ECO:0000313" key="1">
    <source>
        <dbReference type="EMBL" id="OAB74732.1"/>
    </source>
</evidence>
<dbReference type="RefSeq" id="WP_068658326.1">
    <property type="nucleotide sequence ID" value="NZ_CP017770.1"/>
</dbReference>
<dbReference type="InterPro" id="IPR027417">
    <property type="entry name" value="P-loop_NTPase"/>
</dbReference>
<dbReference type="Proteomes" id="UP000077134">
    <property type="component" value="Unassembled WGS sequence"/>
</dbReference>
<gene>
    <name evidence="1" type="ORF">PNBC_11890</name>
</gene>
<dbReference type="AlphaFoldDB" id="A0A167DSL6"/>
<dbReference type="OrthoDB" id="2842408at2"/>
<name>A0A167DSL6_9BACL</name>
<sequence>MGQVAFWSNWHGQTGNSANMIAVSMLIGTEYLARTIMSHTHWEMSTLESTLIKERRLNHGFELEYMNHGIDALERLAKVNRLEPSKVKDYCVPILRDRLDLIVGTSKPSEEMYVAVNGVIGSILNAAKSYYDLSFIDVHSGTRNVLTNSVLTSSDLIVVNLNQNINVLNDFFNNSQGFLMEKKYIIVIGQYDANSKYTVSNIKRIYKCDIPIYTVPHLSGFMDACNDKSVVEFFLKNQNVRNNHENNIFMTEVRKLAKGIMNAIGIDTRIFCKKGA</sequence>
<reference evidence="1 2" key="1">
    <citation type="submission" date="2016-02" db="EMBL/GenBank/DDBJ databases">
        <title>Paenibacillus sp. LPB0068, isolated from Crassostrea gigas.</title>
        <authorList>
            <person name="Shin S.-K."/>
            <person name="Yi H."/>
        </authorList>
    </citation>
    <scope>NUCLEOTIDE SEQUENCE [LARGE SCALE GENOMIC DNA]</scope>
    <source>
        <strain evidence="1 2">LPB0068</strain>
    </source>
</reference>
<dbReference type="Gene3D" id="3.40.50.300">
    <property type="entry name" value="P-loop containing nucleotide triphosphate hydrolases"/>
    <property type="match status" value="1"/>
</dbReference>
<dbReference type="EMBL" id="LSFN01000014">
    <property type="protein sequence ID" value="OAB74732.1"/>
    <property type="molecule type" value="Genomic_DNA"/>
</dbReference>
<organism evidence="1 2">
    <name type="scientific">Paenibacillus crassostreae</name>
    <dbReference type="NCBI Taxonomy" id="1763538"/>
    <lineage>
        <taxon>Bacteria</taxon>
        <taxon>Bacillati</taxon>
        <taxon>Bacillota</taxon>
        <taxon>Bacilli</taxon>
        <taxon>Bacillales</taxon>
        <taxon>Paenibacillaceae</taxon>
        <taxon>Paenibacillus</taxon>
    </lineage>
</organism>
<comment type="caution">
    <text evidence="1">The sequence shown here is derived from an EMBL/GenBank/DDBJ whole genome shotgun (WGS) entry which is preliminary data.</text>
</comment>
<dbReference type="KEGG" id="pcx:LPB68_02065"/>
<protein>
    <submittedName>
        <fullName evidence="1">Uncharacterized protein</fullName>
    </submittedName>
</protein>
<proteinExistence type="predicted"/>
<accession>A0A167DSL6</accession>
<evidence type="ECO:0000313" key="2">
    <source>
        <dbReference type="Proteomes" id="UP000077134"/>
    </source>
</evidence>
<keyword evidence="2" id="KW-1185">Reference proteome</keyword>
<dbReference type="STRING" id="1763538.LPB68_02065"/>